<comment type="caution">
    <text evidence="1">The sequence shown here is derived from an EMBL/GenBank/DDBJ whole genome shotgun (WGS) entry which is preliminary data.</text>
</comment>
<evidence type="ECO:0000313" key="1">
    <source>
        <dbReference type="EMBL" id="OCL25441.1"/>
    </source>
</evidence>
<evidence type="ECO:0000313" key="2">
    <source>
        <dbReference type="Proteomes" id="UP000093514"/>
    </source>
</evidence>
<organism evidence="1 2">
    <name type="scientific">Orenia metallireducens</name>
    <dbReference type="NCBI Taxonomy" id="1413210"/>
    <lineage>
        <taxon>Bacteria</taxon>
        <taxon>Bacillati</taxon>
        <taxon>Bacillota</taxon>
        <taxon>Clostridia</taxon>
        <taxon>Halanaerobiales</taxon>
        <taxon>Halobacteroidaceae</taxon>
        <taxon>Orenia</taxon>
    </lineage>
</organism>
<name>A0A1C0A5L6_9FIRM</name>
<dbReference type="SUPFAM" id="SSF161187">
    <property type="entry name" value="YfgJ-like"/>
    <property type="match status" value="1"/>
</dbReference>
<dbReference type="OrthoDB" id="5405751at2"/>
<dbReference type="Gene3D" id="2.10.290.10">
    <property type="entry name" value="YfgJ-like"/>
    <property type="match status" value="1"/>
</dbReference>
<gene>
    <name evidence="1" type="ORF">U472_13920</name>
</gene>
<reference evidence="1 2" key="2">
    <citation type="submission" date="2016-08" db="EMBL/GenBank/DDBJ databases">
        <title>Orenia metallireducens sp. nov. strain Z6, a Novel Metal-reducing Firmicute from the Deep Subsurface.</title>
        <authorList>
            <person name="Maxim B.I."/>
            <person name="Kenneth K."/>
            <person name="Flynn T.M."/>
            <person name="Oloughlin E.J."/>
            <person name="Locke R.A."/>
            <person name="Weber J.R."/>
            <person name="Egan S.M."/>
            <person name="Mackie R.I."/>
            <person name="Cann I.K."/>
        </authorList>
    </citation>
    <scope>NUCLEOTIDE SEQUENCE [LARGE SCALE GENOMIC DNA]</scope>
    <source>
        <strain evidence="1 2">Z6</strain>
    </source>
</reference>
<dbReference type="AlphaFoldDB" id="A0A1C0A5L6"/>
<dbReference type="InterPro" id="IPR029037">
    <property type="entry name" value="DUF1407/YfgJ-like_sf"/>
</dbReference>
<dbReference type="EMBL" id="LWDV01000010">
    <property type="protein sequence ID" value="OCL25441.1"/>
    <property type="molecule type" value="Genomic_DNA"/>
</dbReference>
<protein>
    <submittedName>
        <fullName evidence="1">Uncharacterized protein</fullName>
    </submittedName>
</protein>
<dbReference type="Proteomes" id="UP000093514">
    <property type="component" value="Unassembled WGS sequence"/>
</dbReference>
<reference evidence="2" key="1">
    <citation type="submission" date="2016-07" db="EMBL/GenBank/DDBJ databases">
        <authorList>
            <person name="Florea S."/>
            <person name="Webb J.S."/>
            <person name="Jaromczyk J."/>
            <person name="Schardl C.L."/>
        </authorList>
    </citation>
    <scope>NUCLEOTIDE SEQUENCE [LARGE SCALE GENOMIC DNA]</scope>
    <source>
        <strain evidence="2">Z6</strain>
    </source>
</reference>
<accession>A0A1C0A5L6</accession>
<proteinExistence type="predicted"/>
<dbReference type="RefSeq" id="WP_068719353.1">
    <property type="nucleotide sequence ID" value="NZ_LWDV01000010.1"/>
</dbReference>
<sequence length="86" mass="9983">MKKAICGKCDKIMRTVFESGEKKYFCKYCDGFTDYQIKNVKNFCDKCGEELELLQACGSVSFFCHNCNEVRSKSVVDTKYFEVEDK</sequence>
<dbReference type="Pfam" id="PF07191">
    <property type="entry name" value="Zn_ribbon_6"/>
    <property type="match status" value="1"/>
</dbReference>
<dbReference type="InterPro" id="IPR010807">
    <property type="entry name" value="YfgJ-like"/>
</dbReference>
<keyword evidence="2" id="KW-1185">Reference proteome</keyword>